<feature type="transmembrane region" description="Helical" evidence="7">
    <location>
        <begin position="284"/>
        <end position="304"/>
    </location>
</feature>
<dbReference type="PROSITE" id="PS50850">
    <property type="entry name" value="MFS"/>
    <property type="match status" value="1"/>
</dbReference>
<name>A0A6P1ZH36_9BACT</name>
<dbReference type="InterPro" id="IPR020846">
    <property type="entry name" value="MFS_dom"/>
</dbReference>
<dbReference type="PANTHER" id="PTHR23517:SF3">
    <property type="entry name" value="INTEGRAL MEMBRANE TRANSPORT PROTEIN"/>
    <property type="match status" value="1"/>
</dbReference>
<evidence type="ECO:0000256" key="1">
    <source>
        <dbReference type="ARBA" id="ARBA00004651"/>
    </source>
</evidence>
<dbReference type="InterPro" id="IPR050171">
    <property type="entry name" value="MFS_Transporters"/>
</dbReference>
<evidence type="ECO:0000256" key="3">
    <source>
        <dbReference type="ARBA" id="ARBA00022475"/>
    </source>
</evidence>
<dbReference type="GO" id="GO:0005886">
    <property type="term" value="C:plasma membrane"/>
    <property type="evidence" value="ECO:0007669"/>
    <property type="project" value="UniProtKB-SubCell"/>
</dbReference>
<keyword evidence="5 7" id="KW-1133">Transmembrane helix</keyword>
<evidence type="ECO:0000256" key="2">
    <source>
        <dbReference type="ARBA" id="ARBA00022448"/>
    </source>
</evidence>
<dbReference type="GO" id="GO:0022857">
    <property type="term" value="F:transmembrane transporter activity"/>
    <property type="evidence" value="ECO:0007669"/>
    <property type="project" value="InterPro"/>
</dbReference>
<dbReference type="InterPro" id="IPR036259">
    <property type="entry name" value="MFS_trans_sf"/>
</dbReference>
<feature type="transmembrane region" description="Helical" evidence="7">
    <location>
        <begin position="379"/>
        <end position="400"/>
    </location>
</feature>
<organism evidence="10 11">
    <name type="scientific">Oceanidesulfovibrio marinus</name>
    <dbReference type="NCBI Taxonomy" id="370038"/>
    <lineage>
        <taxon>Bacteria</taxon>
        <taxon>Pseudomonadati</taxon>
        <taxon>Thermodesulfobacteriota</taxon>
        <taxon>Desulfovibrionia</taxon>
        <taxon>Desulfovibrionales</taxon>
        <taxon>Desulfovibrionaceae</taxon>
        <taxon>Oceanidesulfovibrio</taxon>
    </lineage>
</organism>
<keyword evidence="4 7" id="KW-0812">Transmembrane</keyword>
<dbReference type="Proteomes" id="UP000503251">
    <property type="component" value="Chromosome"/>
</dbReference>
<dbReference type="Proteomes" id="UP000434052">
    <property type="component" value="Unassembled WGS sequence"/>
</dbReference>
<dbReference type="RefSeq" id="WP_144305396.1">
    <property type="nucleotide sequence ID" value="NZ_CP039543.1"/>
</dbReference>
<dbReference type="CDD" id="cd06174">
    <property type="entry name" value="MFS"/>
    <property type="match status" value="1"/>
</dbReference>
<feature type="transmembrane region" description="Helical" evidence="7">
    <location>
        <begin position="210"/>
        <end position="233"/>
    </location>
</feature>
<feature type="transmembrane region" description="Helical" evidence="7">
    <location>
        <begin position="134"/>
        <end position="158"/>
    </location>
</feature>
<dbReference type="OrthoDB" id="9773404at2"/>
<keyword evidence="12" id="KW-1185">Reference proteome</keyword>
<gene>
    <name evidence="10" type="ORF">DQK91_10940</name>
    <name evidence="9" type="ORF">E8L03_11470</name>
</gene>
<keyword evidence="6 7" id="KW-0472">Membrane</keyword>
<dbReference type="Pfam" id="PF07690">
    <property type="entry name" value="MFS_1"/>
    <property type="match status" value="1"/>
</dbReference>
<dbReference type="InterPro" id="IPR011701">
    <property type="entry name" value="MFS"/>
</dbReference>
<dbReference type="Gene3D" id="1.20.1250.20">
    <property type="entry name" value="MFS general substrate transporter like domains"/>
    <property type="match status" value="2"/>
</dbReference>
<feature type="transmembrane region" description="Helical" evidence="7">
    <location>
        <begin position="343"/>
        <end position="359"/>
    </location>
</feature>
<feature type="domain" description="Major facilitator superfamily (MFS) profile" evidence="8">
    <location>
        <begin position="1"/>
        <end position="405"/>
    </location>
</feature>
<evidence type="ECO:0000313" key="11">
    <source>
        <dbReference type="Proteomes" id="UP000434052"/>
    </source>
</evidence>
<keyword evidence="3" id="KW-1003">Cell membrane</keyword>
<reference evidence="10 11" key="1">
    <citation type="submission" date="2018-06" db="EMBL/GenBank/DDBJ databases">
        <title>Complete genome of Desulfovibrio marinus P48SEP.</title>
        <authorList>
            <person name="Crispim J.S."/>
            <person name="Vidigal P.M.P."/>
            <person name="Silva L.C.F."/>
            <person name="Araujo L.C."/>
            <person name="Laguardia C.N."/>
            <person name="Dias R.S."/>
            <person name="Sousa M.P."/>
            <person name="Paula S.O."/>
            <person name="Silva C."/>
        </authorList>
    </citation>
    <scope>NUCLEOTIDE SEQUENCE [LARGE SCALE GENOMIC DNA]</scope>
    <source>
        <strain evidence="10 11">P48SEP</strain>
    </source>
</reference>
<comment type="subcellular location">
    <subcellularLocation>
        <location evidence="1">Cell membrane</location>
        <topology evidence="1">Multi-pass membrane protein</topology>
    </subcellularLocation>
</comment>
<evidence type="ECO:0000313" key="9">
    <source>
        <dbReference type="EMBL" id="QJT09519.1"/>
    </source>
</evidence>
<feature type="transmembrane region" description="Helical" evidence="7">
    <location>
        <begin position="310"/>
        <end position="331"/>
    </location>
</feature>
<reference evidence="9 12" key="2">
    <citation type="submission" date="2019-04" db="EMBL/GenBank/DDBJ databases">
        <title>Isolation and culture of sulfate reducing bacteria from the cold seep of the South China Sea.</title>
        <authorList>
            <person name="Sun C."/>
            <person name="Liu R."/>
        </authorList>
    </citation>
    <scope>NUCLEOTIDE SEQUENCE [LARGE SCALE GENOMIC DNA]</scope>
    <source>
        <strain evidence="9 12">CS1</strain>
    </source>
</reference>
<dbReference type="SUPFAM" id="SSF103473">
    <property type="entry name" value="MFS general substrate transporter"/>
    <property type="match status" value="1"/>
</dbReference>
<dbReference type="EMBL" id="CP039543">
    <property type="protein sequence ID" value="QJT09519.1"/>
    <property type="molecule type" value="Genomic_DNA"/>
</dbReference>
<proteinExistence type="predicted"/>
<evidence type="ECO:0000256" key="7">
    <source>
        <dbReference type="SAM" id="Phobius"/>
    </source>
</evidence>
<evidence type="ECO:0000256" key="5">
    <source>
        <dbReference type="ARBA" id="ARBA00022989"/>
    </source>
</evidence>
<feature type="transmembrane region" description="Helical" evidence="7">
    <location>
        <begin position="245"/>
        <end position="264"/>
    </location>
</feature>
<evidence type="ECO:0000313" key="12">
    <source>
        <dbReference type="Proteomes" id="UP000503251"/>
    </source>
</evidence>
<dbReference type="AlphaFoldDB" id="A0A6P1ZH36"/>
<accession>A0A6P1ZH36</accession>
<feature type="transmembrane region" description="Helical" evidence="7">
    <location>
        <begin position="98"/>
        <end position="122"/>
    </location>
</feature>
<dbReference type="EMBL" id="QMIF01000006">
    <property type="protein sequence ID" value="TVM33729.1"/>
    <property type="molecule type" value="Genomic_DNA"/>
</dbReference>
<feature type="transmembrane region" description="Helical" evidence="7">
    <location>
        <begin position="46"/>
        <end position="67"/>
    </location>
</feature>
<feature type="transmembrane region" description="Helical" evidence="7">
    <location>
        <begin position="170"/>
        <end position="190"/>
    </location>
</feature>
<sequence>MNLFRKYFVLFALSLGYAASYMLPYIKYVFYDQLLEGVGCNNEQAGFLLTVYTITALILYIPGGWVADKFKAKYVLVISLFATGILNFAFALNMNYSFALIVWVLLAFSTAFAFWSGIIKAIRLLGNATEQGKLYGFFSSGVGAFSAITSSVALYVYGLFAANAVAGLKGVIYVQGATCILSSIIVFFFFQEAKDAATESNDDKFKTSDILIVLKNPMTWAISILIFCGHGIYTSTSYFNPYMTQVIGVTMTFSGMLAIVRTHVLRLTCGPLGGIFADKLKSPALVIISCFALMTSILVIFMLLPVGTSATVVIGLQLLLAAVTFTCYSILYSCIEEVGIPRRFTGTTVAVASMIGYLPDMIYNPLFGIWLDKFGNTGYLYIFSFLAASGVIGLVSALLIRRHSVSAVRAAAQAA</sequence>
<dbReference type="PANTHER" id="PTHR23517">
    <property type="entry name" value="RESISTANCE PROTEIN MDTM, PUTATIVE-RELATED-RELATED"/>
    <property type="match status" value="1"/>
</dbReference>
<protein>
    <submittedName>
        <fullName evidence="10">MFS transporter</fullName>
    </submittedName>
</protein>
<keyword evidence="2" id="KW-0813">Transport</keyword>
<evidence type="ECO:0000256" key="4">
    <source>
        <dbReference type="ARBA" id="ARBA00022692"/>
    </source>
</evidence>
<evidence type="ECO:0000256" key="6">
    <source>
        <dbReference type="ARBA" id="ARBA00023136"/>
    </source>
</evidence>
<feature type="transmembrane region" description="Helical" evidence="7">
    <location>
        <begin position="74"/>
        <end position="92"/>
    </location>
</feature>
<feature type="transmembrane region" description="Helical" evidence="7">
    <location>
        <begin position="7"/>
        <end position="26"/>
    </location>
</feature>
<evidence type="ECO:0000313" key="10">
    <source>
        <dbReference type="EMBL" id="TVM33729.1"/>
    </source>
</evidence>
<evidence type="ECO:0000259" key="8">
    <source>
        <dbReference type="PROSITE" id="PS50850"/>
    </source>
</evidence>